<feature type="domain" description="Cell envelope-related transcriptional attenuator" evidence="3">
    <location>
        <begin position="72"/>
        <end position="214"/>
    </location>
</feature>
<dbReference type="InterPro" id="IPR050922">
    <property type="entry name" value="LytR/CpsA/Psr_CW_biosynth"/>
</dbReference>
<dbReference type="Gene3D" id="3.40.630.190">
    <property type="entry name" value="LCP protein"/>
    <property type="match status" value="1"/>
</dbReference>
<evidence type="ECO:0000313" key="4">
    <source>
        <dbReference type="EMBL" id="EGC82089.1"/>
    </source>
</evidence>
<dbReference type="RefSeq" id="WP_004834911.1">
    <property type="nucleotide sequence ID" value="NZ_AEXM01000018.1"/>
</dbReference>
<dbReference type="PANTHER" id="PTHR33392">
    <property type="entry name" value="POLYISOPRENYL-TEICHOIC ACID--PEPTIDOGLYCAN TEICHOIC ACID TRANSFERASE TAGU"/>
    <property type="match status" value="1"/>
</dbReference>
<dbReference type="PANTHER" id="PTHR33392:SF6">
    <property type="entry name" value="POLYISOPRENYL-TEICHOIC ACID--PEPTIDOGLYCAN TEICHOIC ACID TRANSFERASE TAGU"/>
    <property type="match status" value="1"/>
</dbReference>
<dbReference type="NCBIfam" id="TIGR00350">
    <property type="entry name" value="lytR_cpsA_psr"/>
    <property type="match status" value="1"/>
</dbReference>
<dbReference type="AlphaFoldDB" id="F0GVR8"/>
<dbReference type="PATRIC" id="fig|879305.3.peg.899"/>
<keyword evidence="5" id="KW-1185">Reference proteome</keyword>
<feature type="compositionally biased region" description="Acidic residues" evidence="2">
    <location>
        <begin position="367"/>
        <end position="394"/>
    </location>
</feature>
<dbReference type="Pfam" id="PF03816">
    <property type="entry name" value="LytR_cpsA_psr"/>
    <property type="match status" value="1"/>
</dbReference>
<dbReference type="InterPro" id="IPR004474">
    <property type="entry name" value="LytR_CpsA_psr"/>
</dbReference>
<comment type="similarity">
    <text evidence="1">Belongs to the LytR/CpsA/Psr (LCP) family.</text>
</comment>
<feature type="compositionally biased region" description="Polar residues" evidence="2">
    <location>
        <begin position="349"/>
        <end position="361"/>
    </location>
</feature>
<gene>
    <name evidence="4" type="ORF">HMPREF9290_0673</name>
</gene>
<reference evidence="4 5" key="1">
    <citation type="submission" date="2011-01" db="EMBL/GenBank/DDBJ databases">
        <authorList>
            <person name="Durkin A.S."/>
            <person name="Madupu R."/>
            <person name="Torralba M."/>
            <person name="Gillis M."/>
            <person name="Methe B."/>
            <person name="Sutton G."/>
            <person name="Nelson K.E."/>
        </authorList>
    </citation>
    <scope>NUCLEOTIDE SEQUENCE [LARGE SCALE GENOMIC DNA]</scope>
    <source>
        <strain evidence="4 5">ACS-065-V-Col13</strain>
    </source>
</reference>
<feature type="compositionally biased region" description="Acidic residues" evidence="2">
    <location>
        <begin position="308"/>
        <end position="321"/>
    </location>
</feature>
<proteinExistence type="inferred from homology"/>
<evidence type="ECO:0000259" key="3">
    <source>
        <dbReference type="Pfam" id="PF03816"/>
    </source>
</evidence>
<feature type="region of interest" description="Disordered" evidence="2">
    <location>
        <begin position="307"/>
        <end position="406"/>
    </location>
</feature>
<evidence type="ECO:0000256" key="2">
    <source>
        <dbReference type="SAM" id="MobiDB-lite"/>
    </source>
</evidence>
<organism evidence="4 5">
    <name type="scientific">Anaerococcus prevotii ACS-065-V-Col13</name>
    <dbReference type="NCBI Taxonomy" id="879305"/>
    <lineage>
        <taxon>Bacteria</taxon>
        <taxon>Bacillati</taxon>
        <taxon>Bacillota</taxon>
        <taxon>Tissierellia</taxon>
        <taxon>Tissierellales</taxon>
        <taxon>Peptoniphilaceae</taxon>
        <taxon>Anaerococcus</taxon>
    </lineage>
</organism>
<protein>
    <submittedName>
        <fullName evidence="4">Cell envelope-like function transcriptional attenuator common domain protein</fullName>
    </submittedName>
</protein>
<dbReference type="STRING" id="879305.HMPREF9290_0673"/>
<sequence>MKLKRFLAVFLVAVLSYFGSTVILNQLEAKEMRAINGDSFDDDSANTNEHEHLILLVGVDENPDGENEDFTRTDTIMLIKANSETGKVDILSVPRDTRVKIRDTFDKVNHAHAFGGIDLTMQTLRNFLGLDIDYYVQVNFKAVENIIDALGGVDFDVPKGFNVKTHGVTIKEGKNHFNGKEALWYVRTRSVYNNGDIGRVEAQQGFMKAMVDEIVKKSENIDLTTFVTNYLKYVKTNVPMGTILDLTNNIKNFSSDKVKTHLVPGHEQTIYGTSYYLPDFDKTLDIVDKNFETFKLKNWTRDKAGFDSEIEEETNEEDEYYEPVAPQEIEYTEPSYSNNYVEEEYVPDTSYTPQRPDTSYTHPAHEEVEETPEEPEEPDEPEEVEEESGSETDSSDVRVISPENND</sequence>
<comment type="caution">
    <text evidence="4">The sequence shown here is derived from an EMBL/GenBank/DDBJ whole genome shotgun (WGS) entry which is preliminary data.</text>
</comment>
<dbReference type="EMBL" id="AEXM01000018">
    <property type="protein sequence ID" value="EGC82089.1"/>
    <property type="molecule type" value="Genomic_DNA"/>
</dbReference>
<evidence type="ECO:0000313" key="5">
    <source>
        <dbReference type="Proteomes" id="UP000005286"/>
    </source>
</evidence>
<accession>F0GVR8</accession>
<dbReference type="eggNOG" id="COG1316">
    <property type="taxonomic scope" value="Bacteria"/>
</dbReference>
<dbReference type="Proteomes" id="UP000005286">
    <property type="component" value="Unassembled WGS sequence"/>
</dbReference>
<name>F0GVR8_9FIRM</name>
<evidence type="ECO:0000256" key="1">
    <source>
        <dbReference type="ARBA" id="ARBA00006068"/>
    </source>
</evidence>